<evidence type="ECO:0000313" key="2">
    <source>
        <dbReference type="Proteomes" id="UP000183832"/>
    </source>
</evidence>
<protein>
    <submittedName>
        <fullName evidence="1">CLUMA_CG018631, isoform A</fullName>
    </submittedName>
</protein>
<proteinExistence type="predicted"/>
<gene>
    <name evidence="1" type="ORF">CLUMA_CG018631</name>
</gene>
<accession>A0A1J1IZ93</accession>
<dbReference type="AlphaFoldDB" id="A0A1J1IZ93"/>
<name>A0A1J1IZ93_9DIPT</name>
<keyword evidence="2" id="KW-1185">Reference proteome</keyword>
<dbReference type="Proteomes" id="UP000183832">
    <property type="component" value="Unassembled WGS sequence"/>
</dbReference>
<dbReference type="EMBL" id="CVRI01000064">
    <property type="protein sequence ID" value="CRL05463.1"/>
    <property type="molecule type" value="Genomic_DNA"/>
</dbReference>
<organism evidence="1 2">
    <name type="scientific">Clunio marinus</name>
    <dbReference type="NCBI Taxonomy" id="568069"/>
    <lineage>
        <taxon>Eukaryota</taxon>
        <taxon>Metazoa</taxon>
        <taxon>Ecdysozoa</taxon>
        <taxon>Arthropoda</taxon>
        <taxon>Hexapoda</taxon>
        <taxon>Insecta</taxon>
        <taxon>Pterygota</taxon>
        <taxon>Neoptera</taxon>
        <taxon>Endopterygota</taxon>
        <taxon>Diptera</taxon>
        <taxon>Nematocera</taxon>
        <taxon>Chironomoidea</taxon>
        <taxon>Chironomidae</taxon>
        <taxon>Clunio</taxon>
    </lineage>
</organism>
<sequence length="65" mass="7995">MMRKFRVQYYDCRSSSFRFNVLEQSLFLAFSSTFKSFKHKRSHIMKRQCIKTTQTEDEDDLNFVR</sequence>
<evidence type="ECO:0000313" key="1">
    <source>
        <dbReference type="EMBL" id="CRL05463.1"/>
    </source>
</evidence>
<reference evidence="1 2" key="1">
    <citation type="submission" date="2015-04" db="EMBL/GenBank/DDBJ databases">
        <authorList>
            <person name="Syromyatnikov M.Y."/>
            <person name="Popov V.N."/>
        </authorList>
    </citation>
    <scope>NUCLEOTIDE SEQUENCE [LARGE SCALE GENOMIC DNA]</scope>
</reference>